<protein>
    <submittedName>
        <fullName evidence="2">Uncharacterized protein</fullName>
    </submittedName>
</protein>
<evidence type="ECO:0000313" key="3">
    <source>
        <dbReference type="Proteomes" id="UP000026961"/>
    </source>
</evidence>
<reference evidence="2" key="2">
    <citation type="submission" date="2018-05" db="EMBL/GenBank/DDBJ databases">
        <title>OgluRS3 (Oryza glumaepatula Reference Sequence Version 3).</title>
        <authorList>
            <person name="Zhang J."/>
            <person name="Kudrna D."/>
            <person name="Lee S."/>
            <person name="Talag J."/>
            <person name="Welchert J."/>
            <person name="Wing R.A."/>
        </authorList>
    </citation>
    <scope>NUCLEOTIDE SEQUENCE [LARGE SCALE GENOMIC DNA]</scope>
</reference>
<dbReference type="AlphaFoldDB" id="A0A0E0A8Z8"/>
<sequence>MPLHDLHSRLSPRPRPFRLSLSSGSPQASSRDHLRAGHGVTSASTSGSVASAATRDSANAEGLRPSWLSASALSHGSVTSAATRNSYAVDVATSRGSPPPPPPEEARFARSTREKLGGKCGIDCFGVKKMMESGPVVAADRVWRDAYGVSTENWTTKVEIKVKNVSEHANHPSKMETLVSSFCDPQAYRFDAAKNEHYVCSFAKSVESIPRSRYLKLKYETADGVCMKSFLVNLEARLYTEAEGDIGAEEPDPEMYKDPDVVREAFEMQARFQRIAAVVEEGKHAGGKKV</sequence>
<feature type="compositionally biased region" description="Low complexity" evidence="1">
    <location>
        <begin position="37"/>
        <end position="54"/>
    </location>
</feature>
<keyword evidence="3" id="KW-1185">Reference proteome</keyword>
<dbReference type="Proteomes" id="UP000026961">
    <property type="component" value="Chromosome 6"/>
</dbReference>
<accession>A0A0E0A8Z8</accession>
<proteinExistence type="predicted"/>
<evidence type="ECO:0000256" key="1">
    <source>
        <dbReference type="SAM" id="MobiDB-lite"/>
    </source>
</evidence>
<organism evidence="2">
    <name type="scientific">Oryza glumipatula</name>
    <dbReference type="NCBI Taxonomy" id="40148"/>
    <lineage>
        <taxon>Eukaryota</taxon>
        <taxon>Viridiplantae</taxon>
        <taxon>Streptophyta</taxon>
        <taxon>Embryophyta</taxon>
        <taxon>Tracheophyta</taxon>
        <taxon>Spermatophyta</taxon>
        <taxon>Magnoliopsida</taxon>
        <taxon>Liliopsida</taxon>
        <taxon>Poales</taxon>
        <taxon>Poaceae</taxon>
        <taxon>BOP clade</taxon>
        <taxon>Oryzoideae</taxon>
        <taxon>Oryzeae</taxon>
        <taxon>Oryzinae</taxon>
        <taxon>Oryza</taxon>
    </lineage>
</organism>
<evidence type="ECO:0000313" key="2">
    <source>
        <dbReference type="EnsemblPlants" id="OGLUM06G14060.1"/>
    </source>
</evidence>
<reference evidence="2" key="1">
    <citation type="submission" date="2015-04" db="UniProtKB">
        <authorList>
            <consortium name="EnsemblPlants"/>
        </authorList>
    </citation>
    <scope>IDENTIFICATION</scope>
</reference>
<feature type="compositionally biased region" description="Low complexity" evidence="1">
    <location>
        <begin position="17"/>
        <end position="29"/>
    </location>
</feature>
<dbReference type="EnsemblPlants" id="OGLUM06G14060.1">
    <property type="protein sequence ID" value="OGLUM06G14060.1"/>
    <property type="gene ID" value="OGLUM06G14060"/>
</dbReference>
<dbReference type="HOGENOM" id="CLU_988267_0_0_1"/>
<name>A0A0E0A8Z8_9ORYZ</name>
<dbReference type="eggNOG" id="ENOG502R4TI">
    <property type="taxonomic scope" value="Eukaryota"/>
</dbReference>
<feature type="region of interest" description="Disordered" evidence="1">
    <location>
        <begin position="90"/>
        <end position="111"/>
    </location>
</feature>
<feature type="region of interest" description="Disordered" evidence="1">
    <location>
        <begin position="1"/>
        <end position="57"/>
    </location>
</feature>
<dbReference type="Gramene" id="OGLUM06G14060.1">
    <property type="protein sequence ID" value="OGLUM06G14060.1"/>
    <property type="gene ID" value="OGLUM06G14060"/>
</dbReference>